<dbReference type="GO" id="GO:0008360">
    <property type="term" value="P:regulation of cell shape"/>
    <property type="evidence" value="ECO:0007669"/>
    <property type="project" value="UniProtKB-KW"/>
</dbReference>
<dbReference type="GO" id="GO:0009252">
    <property type="term" value="P:peptidoglycan biosynthetic process"/>
    <property type="evidence" value="ECO:0007669"/>
    <property type="project" value="UniProtKB-KW"/>
</dbReference>
<evidence type="ECO:0000256" key="8">
    <source>
        <dbReference type="ARBA" id="ARBA00023306"/>
    </source>
</evidence>
<keyword evidence="1" id="KW-1003">Cell membrane</keyword>
<dbReference type="Gene3D" id="3.40.50.2000">
    <property type="entry name" value="Glycogen Phosphorylase B"/>
    <property type="match status" value="2"/>
</dbReference>
<evidence type="ECO:0000256" key="1">
    <source>
        <dbReference type="ARBA" id="ARBA00022475"/>
    </source>
</evidence>
<protein>
    <recommendedName>
        <fullName evidence="13">Glycosyl transferase family 28 C-terminal domain-containing protein</fullName>
    </recommendedName>
</protein>
<keyword evidence="2" id="KW-0132">Cell division</keyword>
<dbReference type="Pfam" id="PF03033">
    <property type="entry name" value="Glyco_transf_28"/>
    <property type="match status" value="1"/>
</dbReference>
<dbReference type="PANTHER" id="PTHR21015">
    <property type="entry name" value="UDP-N-ACETYLGLUCOSAMINE--N-ACETYLMURAMYL-(PENTAPEPTIDE) PYROPHOSPHORYL-UNDECAPRENOL N-ACETYLGLUCOSAMINE TRANSFERASE 1"/>
    <property type="match status" value="1"/>
</dbReference>
<dbReference type="GO" id="GO:0051301">
    <property type="term" value="P:cell division"/>
    <property type="evidence" value="ECO:0007669"/>
    <property type="project" value="UniProtKB-KW"/>
</dbReference>
<accession>A0A0F9UIH1</accession>
<sequence length="373" mass="40405">MKVVIAGGGTAGHVYPGISIADELSLEVPDSEIVFVGSGNGVEAELIPEAGYSFHPIDVKGLKRSLSLGNAGALLKASSAVRQLRHLFNKMMPEAVVGTGGYVSAPAVFAAYTQKIPTLIHEQNAFPGLANKILSRLVDTVATSFPNGEESFPKAKLVAFTGNPIRRKMIGAVRENAAEKFNLEKDKKTLLLFGGSQGAQKINEAFIKSYDKFKSYEDLQVIHITGKDHFADICKRMRRLIDADKDKLRYQAHPYMSNINEAYAAADLCLCRAGATSVAEITALGVPSVLVPYPHATGNHQEKNARYLEKNGATTILTDEELTGQSLFDVCSKLLYDDKALIDMKNNAQKIGKPYAANDIAKLVNGLSHKLKI</sequence>
<gene>
    <name evidence="12" type="ORF">LCGC14_0525950</name>
</gene>
<dbReference type="InterPro" id="IPR006009">
    <property type="entry name" value="GlcNAc_MurG"/>
</dbReference>
<keyword evidence="9" id="KW-0961">Cell wall biogenesis/degradation</keyword>
<evidence type="ECO:0000259" key="10">
    <source>
        <dbReference type="Pfam" id="PF03033"/>
    </source>
</evidence>
<dbReference type="GO" id="GO:0005975">
    <property type="term" value="P:carbohydrate metabolic process"/>
    <property type="evidence" value="ECO:0007669"/>
    <property type="project" value="InterPro"/>
</dbReference>
<dbReference type="HAMAP" id="MF_00033">
    <property type="entry name" value="MurG"/>
    <property type="match status" value="1"/>
</dbReference>
<keyword evidence="5" id="KW-0133">Cell shape</keyword>
<dbReference type="AlphaFoldDB" id="A0A0F9UIH1"/>
<keyword evidence="7" id="KW-0472">Membrane</keyword>
<evidence type="ECO:0000256" key="2">
    <source>
        <dbReference type="ARBA" id="ARBA00022618"/>
    </source>
</evidence>
<keyword evidence="8" id="KW-0131">Cell cycle</keyword>
<reference evidence="12" key="1">
    <citation type="journal article" date="2015" name="Nature">
        <title>Complex archaea that bridge the gap between prokaryotes and eukaryotes.</title>
        <authorList>
            <person name="Spang A."/>
            <person name="Saw J.H."/>
            <person name="Jorgensen S.L."/>
            <person name="Zaremba-Niedzwiedzka K."/>
            <person name="Martijn J."/>
            <person name="Lind A.E."/>
            <person name="van Eijk R."/>
            <person name="Schleper C."/>
            <person name="Guy L."/>
            <person name="Ettema T.J."/>
        </authorList>
    </citation>
    <scope>NUCLEOTIDE SEQUENCE</scope>
</reference>
<evidence type="ECO:0000256" key="9">
    <source>
        <dbReference type="ARBA" id="ARBA00023316"/>
    </source>
</evidence>
<proteinExistence type="inferred from homology"/>
<keyword evidence="6" id="KW-0573">Peptidoglycan synthesis</keyword>
<dbReference type="InterPro" id="IPR007235">
    <property type="entry name" value="Glyco_trans_28_C"/>
</dbReference>
<evidence type="ECO:0000313" key="12">
    <source>
        <dbReference type="EMBL" id="KKN61036.1"/>
    </source>
</evidence>
<evidence type="ECO:0000256" key="5">
    <source>
        <dbReference type="ARBA" id="ARBA00022960"/>
    </source>
</evidence>
<evidence type="ECO:0000256" key="7">
    <source>
        <dbReference type="ARBA" id="ARBA00023136"/>
    </source>
</evidence>
<keyword evidence="4" id="KW-0808">Transferase</keyword>
<evidence type="ECO:0000256" key="6">
    <source>
        <dbReference type="ARBA" id="ARBA00022984"/>
    </source>
</evidence>
<name>A0A0F9UIH1_9ZZZZ</name>
<dbReference type="NCBIfam" id="TIGR01133">
    <property type="entry name" value="murG"/>
    <property type="match status" value="1"/>
</dbReference>
<keyword evidence="3" id="KW-0328">Glycosyltransferase</keyword>
<organism evidence="12">
    <name type="scientific">marine sediment metagenome</name>
    <dbReference type="NCBI Taxonomy" id="412755"/>
    <lineage>
        <taxon>unclassified sequences</taxon>
        <taxon>metagenomes</taxon>
        <taxon>ecological metagenomes</taxon>
    </lineage>
</organism>
<dbReference type="SUPFAM" id="SSF53756">
    <property type="entry name" value="UDP-Glycosyltransferase/glycogen phosphorylase"/>
    <property type="match status" value="1"/>
</dbReference>
<dbReference type="InterPro" id="IPR004276">
    <property type="entry name" value="GlycoTrans_28_N"/>
</dbReference>
<evidence type="ECO:0000256" key="4">
    <source>
        <dbReference type="ARBA" id="ARBA00022679"/>
    </source>
</evidence>
<evidence type="ECO:0000259" key="11">
    <source>
        <dbReference type="Pfam" id="PF04101"/>
    </source>
</evidence>
<dbReference type="Pfam" id="PF04101">
    <property type="entry name" value="Glyco_tran_28_C"/>
    <property type="match status" value="1"/>
</dbReference>
<feature type="domain" description="Glycosyltransferase family 28 N-terminal" evidence="10">
    <location>
        <begin position="3"/>
        <end position="142"/>
    </location>
</feature>
<evidence type="ECO:0000256" key="3">
    <source>
        <dbReference type="ARBA" id="ARBA00022676"/>
    </source>
</evidence>
<evidence type="ECO:0008006" key="13">
    <source>
        <dbReference type="Google" id="ProtNLM"/>
    </source>
</evidence>
<dbReference type="EMBL" id="LAZR01000674">
    <property type="protein sequence ID" value="KKN61036.1"/>
    <property type="molecule type" value="Genomic_DNA"/>
</dbReference>
<dbReference type="GO" id="GO:0071555">
    <property type="term" value="P:cell wall organization"/>
    <property type="evidence" value="ECO:0007669"/>
    <property type="project" value="UniProtKB-KW"/>
</dbReference>
<dbReference type="CDD" id="cd03785">
    <property type="entry name" value="GT28_MurG"/>
    <property type="match status" value="1"/>
</dbReference>
<comment type="caution">
    <text evidence="12">The sequence shown here is derived from an EMBL/GenBank/DDBJ whole genome shotgun (WGS) entry which is preliminary data.</text>
</comment>
<dbReference type="PANTHER" id="PTHR21015:SF22">
    <property type="entry name" value="GLYCOSYLTRANSFERASE"/>
    <property type="match status" value="1"/>
</dbReference>
<dbReference type="GO" id="GO:0050511">
    <property type="term" value="F:undecaprenyldiphospho-muramoylpentapeptide beta-N-acetylglucosaminyltransferase activity"/>
    <property type="evidence" value="ECO:0007669"/>
    <property type="project" value="InterPro"/>
</dbReference>
<feature type="domain" description="Glycosyl transferase family 28 C-terminal" evidence="11">
    <location>
        <begin position="189"/>
        <end position="356"/>
    </location>
</feature>